<evidence type="ECO:0000256" key="2">
    <source>
        <dbReference type="ARBA" id="ARBA00022777"/>
    </source>
</evidence>
<dbReference type="PANTHER" id="PTHR28629:SF4">
    <property type="entry name" value="TRIOKINASE_FMN CYCLASE"/>
    <property type="match status" value="1"/>
</dbReference>
<name>A0AAN9MVG0_CANGL</name>
<dbReference type="PANTHER" id="PTHR28629">
    <property type="entry name" value="TRIOKINASE/FMN CYCLASE"/>
    <property type="match status" value="1"/>
</dbReference>
<dbReference type="GO" id="GO:0005829">
    <property type="term" value="C:cytosol"/>
    <property type="evidence" value="ECO:0007669"/>
    <property type="project" value="TreeGrafter"/>
</dbReference>
<keyword evidence="1" id="KW-0808">Transferase</keyword>
<gene>
    <name evidence="4" type="ORF">VNO77_03500</name>
</gene>
<dbReference type="GO" id="GO:0019563">
    <property type="term" value="P:glycerol catabolic process"/>
    <property type="evidence" value="ECO:0007669"/>
    <property type="project" value="TreeGrafter"/>
</dbReference>
<dbReference type="Proteomes" id="UP001367508">
    <property type="component" value="Unassembled WGS sequence"/>
</dbReference>
<evidence type="ECO:0000259" key="3">
    <source>
        <dbReference type="Pfam" id="PF02734"/>
    </source>
</evidence>
<feature type="domain" description="DhaL" evidence="3">
    <location>
        <begin position="70"/>
        <end position="112"/>
    </location>
</feature>
<dbReference type="EMBL" id="JAYMYQ010000001">
    <property type="protein sequence ID" value="KAK7361437.1"/>
    <property type="molecule type" value="Genomic_DNA"/>
</dbReference>
<organism evidence="4 5">
    <name type="scientific">Canavalia gladiata</name>
    <name type="common">Sword bean</name>
    <name type="synonym">Dolichos gladiatus</name>
    <dbReference type="NCBI Taxonomy" id="3824"/>
    <lineage>
        <taxon>Eukaryota</taxon>
        <taxon>Viridiplantae</taxon>
        <taxon>Streptophyta</taxon>
        <taxon>Embryophyta</taxon>
        <taxon>Tracheophyta</taxon>
        <taxon>Spermatophyta</taxon>
        <taxon>Magnoliopsida</taxon>
        <taxon>eudicotyledons</taxon>
        <taxon>Gunneridae</taxon>
        <taxon>Pentapetalae</taxon>
        <taxon>rosids</taxon>
        <taxon>fabids</taxon>
        <taxon>Fabales</taxon>
        <taxon>Fabaceae</taxon>
        <taxon>Papilionoideae</taxon>
        <taxon>50 kb inversion clade</taxon>
        <taxon>NPAAA clade</taxon>
        <taxon>indigoferoid/millettioid clade</taxon>
        <taxon>Phaseoleae</taxon>
        <taxon>Canavalia</taxon>
    </lineage>
</organism>
<reference evidence="4 5" key="1">
    <citation type="submission" date="2024-01" db="EMBL/GenBank/DDBJ databases">
        <title>The genomes of 5 underutilized Papilionoideae crops provide insights into root nodulation and disease resistanc.</title>
        <authorList>
            <person name="Jiang F."/>
        </authorList>
    </citation>
    <scope>NUCLEOTIDE SEQUENCE [LARGE SCALE GENOMIC DNA]</scope>
    <source>
        <strain evidence="4">LVBAO_FW01</strain>
        <tissue evidence="4">Leaves</tissue>
    </source>
</reference>
<evidence type="ECO:0000313" key="4">
    <source>
        <dbReference type="EMBL" id="KAK7361437.1"/>
    </source>
</evidence>
<protein>
    <recommendedName>
        <fullName evidence="3">DhaL domain-containing protein</fullName>
    </recommendedName>
</protein>
<dbReference type="GO" id="GO:0004371">
    <property type="term" value="F:glycerone kinase activity"/>
    <property type="evidence" value="ECO:0007669"/>
    <property type="project" value="InterPro"/>
</dbReference>
<dbReference type="AlphaFoldDB" id="A0AAN9MVG0"/>
<accession>A0AAN9MVG0</accession>
<keyword evidence="5" id="KW-1185">Reference proteome</keyword>
<dbReference type="SUPFAM" id="SSF101473">
    <property type="entry name" value="DhaL-like"/>
    <property type="match status" value="1"/>
</dbReference>
<evidence type="ECO:0000256" key="1">
    <source>
        <dbReference type="ARBA" id="ARBA00022679"/>
    </source>
</evidence>
<dbReference type="InterPro" id="IPR050861">
    <property type="entry name" value="Dihydroxyacetone_Kinase"/>
</dbReference>
<keyword evidence="2" id="KW-0418">Kinase</keyword>
<dbReference type="InterPro" id="IPR036117">
    <property type="entry name" value="DhaL_dom_sf"/>
</dbReference>
<evidence type="ECO:0000313" key="5">
    <source>
        <dbReference type="Proteomes" id="UP001367508"/>
    </source>
</evidence>
<dbReference type="Pfam" id="PF02734">
    <property type="entry name" value="Dak2"/>
    <property type="match status" value="1"/>
</dbReference>
<comment type="caution">
    <text evidence="4">The sequence shown here is derived from an EMBL/GenBank/DDBJ whole genome shotgun (WGS) entry which is preliminary data.</text>
</comment>
<dbReference type="Gene3D" id="1.25.40.340">
    <property type="match status" value="1"/>
</dbReference>
<proteinExistence type="predicted"/>
<dbReference type="InterPro" id="IPR004007">
    <property type="entry name" value="DhaL_dom"/>
</dbReference>
<sequence>MEPLVKLDHQLEELWEEQVGSSIQFFKAAYSQLKASSHSSVTSKQWARAVAASIAAVNMGVLVLVIEYSALTGAESTIHMQAQAGRSTYVSAEILSSVPDPGAMALAAWYRVVALALNANWPMQTIKVERPKWLRKWLVTPSSEVRIPPSALEGLPHFILVPNSPLIPKLSFKIPKFPK</sequence>